<proteinExistence type="predicted"/>
<sequence>MSIYADLREVQAKRDALAVVIARCAVQNLGPPLDVVVEDFLLYDEQVTALEAVIAAERAAEGDSE</sequence>
<dbReference type="Proteomes" id="UP001261666">
    <property type="component" value="Unassembled WGS sequence"/>
</dbReference>
<accession>A0ACC6IN31</accession>
<gene>
    <name evidence="1" type="ORF">QE364_003893</name>
</gene>
<keyword evidence="2" id="KW-1185">Reference proteome</keyword>
<evidence type="ECO:0000313" key="1">
    <source>
        <dbReference type="EMBL" id="MDR6212162.1"/>
    </source>
</evidence>
<dbReference type="EMBL" id="JAVIZJ010000019">
    <property type="protein sequence ID" value="MDR6212162.1"/>
    <property type="molecule type" value="Genomic_DNA"/>
</dbReference>
<evidence type="ECO:0000313" key="2">
    <source>
        <dbReference type="Proteomes" id="UP001261666"/>
    </source>
</evidence>
<reference evidence="1" key="1">
    <citation type="submission" date="2023-08" db="EMBL/GenBank/DDBJ databases">
        <title>Functional and genomic diversity of the sorghum phyllosphere microbiome.</title>
        <authorList>
            <person name="Shade A."/>
        </authorList>
    </citation>
    <scope>NUCLEOTIDE SEQUENCE</scope>
    <source>
        <strain evidence="1">SORGH_AS_0885</strain>
    </source>
</reference>
<comment type="caution">
    <text evidence="1">The sequence shown here is derived from an EMBL/GenBank/DDBJ whole genome shotgun (WGS) entry which is preliminary data.</text>
</comment>
<protein>
    <submittedName>
        <fullName evidence="1">Uncharacterized protein</fullName>
    </submittedName>
</protein>
<organism evidence="1 2">
    <name type="scientific">Nocardioides zeae</name>
    <dbReference type="NCBI Taxonomy" id="1457234"/>
    <lineage>
        <taxon>Bacteria</taxon>
        <taxon>Bacillati</taxon>
        <taxon>Actinomycetota</taxon>
        <taxon>Actinomycetes</taxon>
        <taxon>Propionibacteriales</taxon>
        <taxon>Nocardioidaceae</taxon>
        <taxon>Nocardioides</taxon>
    </lineage>
</organism>
<name>A0ACC6IN31_9ACTN</name>